<dbReference type="Proteomes" id="UP000193303">
    <property type="component" value="Unassembled WGS sequence"/>
</dbReference>
<comment type="caution">
    <text evidence="8">The sequence shown here is derived from an EMBL/GenBank/DDBJ whole genome shotgun (WGS) entry which is preliminary data.</text>
</comment>
<keyword evidence="6" id="KW-0464">Manganese</keyword>
<keyword evidence="5" id="KW-0460">Magnesium</keyword>
<evidence type="ECO:0000256" key="4">
    <source>
        <dbReference type="ARBA" id="ARBA00022801"/>
    </source>
</evidence>
<evidence type="ECO:0000256" key="3">
    <source>
        <dbReference type="ARBA" id="ARBA00022723"/>
    </source>
</evidence>
<dbReference type="PANTHER" id="PTHR12992">
    <property type="entry name" value="NUDIX HYDROLASE"/>
    <property type="match status" value="1"/>
</dbReference>
<name>A0A1X3DEX8_9NEIS</name>
<gene>
    <name evidence="8" type="ORF">BV912_10180</name>
</gene>
<sequence length="207" mass="22908">MTQSELAGFLQQAAHYPADAGKRRNALFAQTATREAAVLLGMVCRDSQWQILLTRRNAALPEHAGQIALAGGRKDATDTNLTHTALRETAEETGIGAEHWQTFPHFQPYYTPSGYIVSPVPALCAGNPPTFPNAAEVEEIFYLPLSVALDTRAYETRTLNYNGNRLNTPALPYLHYDIWGLTAMILYDLADRYRQHRQASGACGLPF</sequence>
<dbReference type="OrthoDB" id="9802805at2"/>
<dbReference type="InterPro" id="IPR015797">
    <property type="entry name" value="NUDIX_hydrolase-like_dom_sf"/>
</dbReference>
<dbReference type="SUPFAM" id="SSF55811">
    <property type="entry name" value="Nudix"/>
    <property type="match status" value="1"/>
</dbReference>
<dbReference type="Pfam" id="PF00293">
    <property type="entry name" value="NUDIX"/>
    <property type="match status" value="1"/>
</dbReference>
<feature type="domain" description="Nudix hydrolase" evidence="7">
    <location>
        <begin position="33"/>
        <end position="166"/>
    </location>
</feature>
<dbReference type="PROSITE" id="PS51462">
    <property type="entry name" value="NUDIX"/>
    <property type="match status" value="1"/>
</dbReference>
<dbReference type="GO" id="GO:0046872">
    <property type="term" value="F:metal ion binding"/>
    <property type="evidence" value="ECO:0007669"/>
    <property type="project" value="UniProtKB-KW"/>
</dbReference>
<dbReference type="PANTHER" id="PTHR12992:SF11">
    <property type="entry name" value="MITOCHONDRIAL COENZYME A DIPHOSPHATASE NUDT8"/>
    <property type="match status" value="1"/>
</dbReference>
<keyword evidence="4" id="KW-0378">Hydrolase</keyword>
<dbReference type="RefSeq" id="WP_054599305.1">
    <property type="nucleotide sequence ID" value="NZ_MTAA01000008.1"/>
</dbReference>
<evidence type="ECO:0000256" key="2">
    <source>
        <dbReference type="ARBA" id="ARBA00001946"/>
    </source>
</evidence>
<comment type="cofactor">
    <cofactor evidence="2">
        <name>Mg(2+)</name>
        <dbReference type="ChEBI" id="CHEBI:18420"/>
    </cofactor>
</comment>
<evidence type="ECO:0000259" key="7">
    <source>
        <dbReference type="PROSITE" id="PS51462"/>
    </source>
</evidence>
<dbReference type="EMBL" id="MTAB01000027">
    <property type="protein sequence ID" value="OSI18272.1"/>
    <property type="molecule type" value="Genomic_DNA"/>
</dbReference>
<proteinExistence type="predicted"/>
<evidence type="ECO:0000256" key="6">
    <source>
        <dbReference type="ARBA" id="ARBA00023211"/>
    </source>
</evidence>
<evidence type="ECO:0000256" key="5">
    <source>
        <dbReference type="ARBA" id="ARBA00022842"/>
    </source>
</evidence>
<dbReference type="AlphaFoldDB" id="A0A1X3DEX8"/>
<comment type="cofactor">
    <cofactor evidence="1">
        <name>Mn(2+)</name>
        <dbReference type="ChEBI" id="CHEBI:29035"/>
    </cofactor>
</comment>
<dbReference type="STRING" id="1931275.BV914_04240"/>
<dbReference type="GO" id="GO:0010945">
    <property type="term" value="F:coenzyme A diphosphatase activity"/>
    <property type="evidence" value="ECO:0007669"/>
    <property type="project" value="InterPro"/>
</dbReference>
<evidence type="ECO:0000313" key="9">
    <source>
        <dbReference type="Proteomes" id="UP000193303"/>
    </source>
</evidence>
<evidence type="ECO:0000313" key="8">
    <source>
        <dbReference type="EMBL" id="OSI18272.1"/>
    </source>
</evidence>
<reference evidence="9" key="1">
    <citation type="submission" date="2017-01" db="EMBL/GenBank/DDBJ databases">
        <authorList>
            <person name="Mah S.A."/>
            <person name="Swanson W.J."/>
            <person name="Moy G.W."/>
            <person name="Vacquier V.D."/>
        </authorList>
    </citation>
    <scope>NUCLEOTIDE SEQUENCE [LARGE SCALE GENOMIC DNA]</scope>
    <source>
        <strain evidence="9">124861</strain>
    </source>
</reference>
<organism evidence="8 9">
    <name type="scientific">Neisseria dumasiana</name>
    <dbReference type="NCBI Taxonomy" id="1931275"/>
    <lineage>
        <taxon>Bacteria</taxon>
        <taxon>Pseudomonadati</taxon>
        <taxon>Pseudomonadota</taxon>
        <taxon>Betaproteobacteria</taxon>
        <taxon>Neisseriales</taxon>
        <taxon>Neisseriaceae</taxon>
        <taxon>Neisseria</taxon>
    </lineage>
</organism>
<evidence type="ECO:0000256" key="1">
    <source>
        <dbReference type="ARBA" id="ARBA00001936"/>
    </source>
</evidence>
<dbReference type="InterPro" id="IPR045121">
    <property type="entry name" value="CoAse"/>
</dbReference>
<keyword evidence="3" id="KW-0479">Metal-binding</keyword>
<dbReference type="CDD" id="cd03426">
    <property type="entry name" value="NUDIX_CoAse_Nudt7"/>
    <property type="match status" value="1"/>
</dbReference>
<accession>A0A1X3DEX8</accession>
<dbReference type="InterPro" id="IPR000086">
    <property type="entry name" value="NUDIX_hydrolase_dom"/>
</dbReference>
<protein>
    <submittedName>
        <fullName evidence="8">Coenzyme A pyrophosphatase</fullName>
    </submittedName>
</protein>
<dbReference type="Gene3D" id="3.90.79.10">
    <property type="entry name" value="Nucleoside Triphosphate Pyrophosphohydrolase"/>
    <property type="match status" value="1"/>
</dbReference>